<dbReference type="Proteomes" id="UP000609802">
    <property type="component" value="Unassembled WGS sequence"/>
</dbReference>
<evidence type="ECO:0000256" key="2">
    <source>
        <dbReference type="SAM" id="SignalP"/>
    </source>
</evidence>
<dbReference type="EMBL" id="BNCH01000003">
    <property type="protein sequence ID" value="GHE97645.1"/>
    <property type="molecule type" value="Genomic_DNA"/>
</dbReference>
<evidence type="ECO:0000313" key="3">
    <source>
        <dbReference type="EMBL" id="GHE97645.1"/>
    </source>
</evidence>
<reference evidence="4" key="1">
    <citation type="journal article" date="2019" name="Int. J. Syst. Evol. Microbiol.">
        <title>The Global Catalogue of Microorganisms (GCM) 10K type strain sequencing project: providing services to taxonomists for standard genome sequencing and annotation.</title>
        <authorList>
            <consortium name="The Broad Institute Genomics Platform"/>
            <consortium name="The Broad Institute Genome Sequencing Center for Infectious Disease"/>
            <person name="Wu L."/>
            <person name="Ma J."/>
        </authorList>
    </citation>
    <scope>NUCLEOTIDE SEQUENCE [LARGE SCALE GENOMIC DNA]</scope>
    <source>
        <strain evidence="4">KCTC 42443</strain>
    </source>
</reference>
<evidence type="ECO:0008006" key="5">
    <source>
        <dbReference type="Google" id="ProtNLM"/>
    </source>
</evidence>
<dbReference type="RefSeq" id="WP_191286149.1">
    <property type="nucleotide sequence ID" value="NZ_BNCH01000003.1"/>
</dbReference>
<evidence type="ECO:0000256" key="1">
    <source>
        <dbReference type="SAM" id="MobiDB-lite"/>
    </source>
</evidence>
<gene>
    <name evidence="3" type="ORF">GCM10016455_17700</name>
</gene>
<feature type="region of interest" description="Disordered" evidence="1">
    <location>
        <begin position="664"/>
        <end position="689"/>
    </location>
</feature>
<protein>
    <recommendedName>
        <fullName evidence="5">HEAT repeat domain-containing protein</fullName>
    </recommendedName>
</protein>
<evidence type="ECO:0000313" key="4">
    <source>
        <dbReference type="Proteomes" id="UP000609802"/>
    </source>
</evidence>
<proteinExistence type="predicted"/>
<comment type="caution">
    <text evidence="3">The sequence shown here is derived from an EMBL/GenBank/DDBJ whole genome shotgun (WGS) entry which is preliminary data.</text>
</comment>
<organism evidence="3 4">
    <name type="scientific">Aliiroseovarius zhejiangensis</name>
    <dbReference type="NCBI Taxonomy" id="1632025"/>
    <lineage>
        <taxon>Bacteria</taxon>
        <taxon>Pseudomonadati</taxon>
        <taxon>Pseudomonadota</taxon>
        <taxon>Alphaproteobacteria</taxon>
        <taxon>Rhodobacterales</taxon>
        <taxon>Paracoccaceae</taxon>
        <taxon>Aliiroseovarius</taxon>
    </lineage>
</organism>
<feature type="compositionally biased region" description="Polar residues" evidence="1">
    <location>
        <begin position="172"/>
        <end position="187"/>
    </location>
</feature>
<feature type="compositionally biased region" description="Pro residues" evidence="1">
    <location>
        <begin position="234"/>
        <end position="247"/>
    </location>
</feature>
<feature type="signal peptide" evidence="2">
    <location>
        <begin position="1"/>
        <end position="20"/>
    </location>
</feature>
<name>A0ABQ3J0I2_9RHOB</name>
<feature type="region of interest" description="Disordered" evidence="1">
    <location>
        <begin position="117"/>
        <end position="191"/>
    </location>
</feature>
<accession>A0ABQ3J0I2</accession>
<keyword evidence="4" id="KW-1185">Reference proteome</keyword>
<feature type="chain" id="PRO_5046298511" description="HEAT repeat domain-containing protein" evidence="2">
    <location>
        <begin position="21"/>
        <end position="722"/>
    </location>
</feature>
<feature type="region of interest" description="Disordered" evidence="1">
    <location>
        <begin position="209"/>
        <end position="250"/>
    </location>
</feature>
<sequence length="722" mass="77856">MRLWTAICFLLICWPASLSARDITVKAGEHDRFSRLVVYTTPADSPVLTRHADGFRFTSGDRADRFTTQGVFDMIPRDRIQNLTSPGEGVLNIVVACPCDVVTQTLPTGQFVIDIVDTPARPETPSAQTGKSDAERPYPGSVTNARDARRGLPIAVRTGTDNPLVLPEPETQEATKATTSLTVSEATSPLPLNEKDLLTQLARAASQGLVDAPSPLPPAEVETASQTRRAEPATHPPPTARTKPPTPADHIRVQTSVDRDRVNAATSTETFGDGAACLASSTFAIGDWGRGDEGPLDFAVYRASLMTELDRLDPTRFRAYIQHQLHLTFGAEVLSYLDRYRGILPDDADLRLMAEIIETGVTADHARMSTQLACEGSVALWAVLAQPRLPRDQPINTAAVIAAFSSLPRHLRLHLGPMVMRKFLAIGDTDTSMELNRITQRGSDQTANAVTLADAQLKLETGQEPQGRNQLAEIVDADDHDAIDAILLLIENHIATQSGIPERTLELLSSLAHEHGAAGRGSDLAIAEVRALIHMSRFTDARVKLRNFDSFPDRGDDRHVLIVNEFGRALAKSAADSTFLRHVIGQPFWPDASEDTRILIATRLLDLGFASAAKDMLTNQPAPPGRAARVLIARAALQNGQAKVALGYLSGLNGETAQSLRKSALRATGQMTEPDAPTAPPAPVLSDGSGNEISLEAYDKLIEGSKAIRANIDLVLNPAPTS</sequence>
<keyword evidence="2" id="KW-0732">Signal</keyword>